<dbReference type="Gene3D" id="3.30.40.10">
    <property type="entry name" value="Zinc/RING finger domain, C3HC4 (zinc finger)"/>
    <property type="match status" value="1"/>
</dbReference>
<evidence type="ECO:0000313" key="4">
    <source>
        <dbReference type="EnsemblPlants" id="LPERR07G23070.1"/>
    </source>
</evidence>
<keyword evidence="1" id="KW-0863">Zinc-finger</keyword>
<dbReference type="SMART" id="SM00184">
    <property type="entry name" value="RING"/>
    <property type="match status" value="1"/>
</dbReference>
<dbReference type="eggNOG" id="KOG0800">
    <property type="taxonomic scope" value="Eukaryota"/>
</dbReference>
<keyword evidence="2" id="KW-0812">Transmembrane</keyword>
<dbReference type="GO" id="GO:0016567">
    <property type="term" value="P:protein ubiquitination"/>
    <property type="evidence" value="ECO:0007669"/>
    <property type="project" value="UniProtKB-UniPathway"/>
</dbReference>
<evidence type="ECO:0000313" key="5">
    <source>
        <dbReference type="Proteomes" id="UP000032180"/>
    </source>
</evidence>
<sequence length="138" mass="14396">MDRIAPAAAATASAAAHGSSWRLSYTAASVVVLLLYLTARFICLYNKNATAAAVASSPTPLPFVDRAVAPVWALPVLVQMEEAAAAECAVCLAEVREGETARVLPACGHAFHEGCIVTWLRVNTTCPLCRAAVLVSGK</sequence>
<feature type="transmembrane region" description="Helical" evidence="2">
    <location>
        <begin position="26"/>
        <end position="45"/>
    </location>
</feature>
<dbReference type="Pfam" id="PF13639">
    <property type="entry name" value="zf-RING_2"/>
    <property type="match status" value="1"/>
</dbReference>
<name>A0A0D9X2X0_9ORYZ</name>
<reference evidence="4 5" key="1">
    <citation type="submission" date="2012-08" db="EMBL/GenBank/DDBJ databases">
        <title>Oryza genome evolution.</title>
        <authorList>
            <person name="Wing R.A."/>
        </authorList>
    </citation>
    <scope>NUCLEOTIDE SEQUENCE</scope>
</reference>
<dbReference type="PANTHER" id="PTHR45676:SF41">
    <property type="entry name" value="RING-H2 FINGER PROTEIN ATL66"/>
    <property type="match status" value="1"/>
</dbReference>
<dbReference type="InterPro" id="IPR001841">
    <property type="entry name" value="Znf_RING"/>
</dbReference>
<dbReference type="PANTHER" id="PTHR45676">
    <property type="entry name" value="RING-H2 FINGER PROTEIN ATL51-RELATED"/>
    <property type="match status" value="1"/>
</dbReference>
<dbReference type="STRING" id="77586.A0A0D9X2X0"/>
<dbReference type="SUPFAM" id="SSF57850">
    <property type="entry name" value="RING/U-box"/>
    <property type="match status" value="1"/>
</dbReference>
<dbReference type="AlphaFoldDB" id="A0A0D9X2X0"/>
<evidence type="ECO:0000259" key="3">
    <source>
        <dbReference type="PROSITE" id="PS50089"/>
    </source>
</evidence>
<evidence type="ECO:0000256" key="1">
    <source>
        <dbReference type="PROSITE-ProRule" id="PRU00175"/>
    </source>
</evidence>
<dbReference type="HOGENOM" id="CLU_013137_15_2_1"/>
<reference evidence="5" key="2">
    <citation type="submission" date="2013-12" db="EMBL/GenBank/DDBJ databases">
        <authorList>
            <person name="Yu Y."/>
            <person name="Lee S."/>
            <person name="de Baynast K."/>
            <person name="Wissotski M."/>
            <person name="Liu L."/>
            <person name="Talag J."/>
            <person name="Goicoechea J."/>
            <person name="Angelova A."/>
            <person name="Jetty R."/>
            <person name="Kudrna D."/>
            <person name="Golser W."/>
            <person name="Rivera L."/>
            <person name="Zhang J."/>
            <person name="Wing R."/>
        </authorList>
    </citation>
    <scope>NUCLEOTIDE SEQUENCE</scope>
</reference>
<dbReference type="Gramene" id="LPERR07G23070.1">
    <property type="protein sequence ID" value="LPERR07G23070.1"/>
    <property type="gene ID" value="LPERR07G23070"/>
</dbReference>
<reference evidence="4" key="3">
    <citation type="submission" date="2015-04" db="UniProtKB">
        <authorList>
            <consortium name="EnsemblPlants"/>
        </authorList>
    </citation>
    <scope>IDENTIFICATION</scope>
</reference>
<dbReference type="SMART" id="SM01197">
    <property type="entry name" value="FANCL_C"/>
    <property type="match status" value="1"/>
</dbReference>
<proteinExistence type="predicted"/>
<dbReference type="UniPathway" id="UPA00143"/>
<organism evidence="4 5">
    <name type="scientific">Leersia perrieri</name>
    <dbReference type="NCBI Taxonomy" id="77586"/>
    <lineage>
        <taxon>Eukaryota</taxon>
        <taxon>Viridiplantae</taxon>
        <taxon>Streptophyta</taxon>
        <taxon>Embryophyta</taxon>
        <taxon>Tracheophyta</taxon>
        <taxon>Spermatophyta</taxon>
        <taxon>Magnoliopsida</taxon>
        <taxon>Liliopsida</taxon>
        <taxon>Poales</taxon>
        <taxon>Poaceae</taxon>
        <taxon>BOP clade</taxon>
        <taxon>Oryzoideae</taxon>
        <taxon>Oryzeae</taxon>
        <taxon>Oryzinae</taxon>
        <taxon>Leersia</taxon>
    </lineage>
</organism>
<keyword evidence="5" id="KW-1185">Reference proteome</keyword>
<protein>
    <recommendedName>
        <fullName evidence="3">RING-type domain-containing protein</fullName>
    </recommendedName>
</protein>
<keyword evidence="2" id="KW-1133">Transmembrane helix</keyword>
<dbReference type="GO" id="GO:0008270">
    <property type="term" value="F:zinc ion binding"/>
    <property type="evidence" value="ECO:0007669"/>
    <property type="project" value="UniProtKB-KW"/>
</dbReference>
<keyword evidence="1" id="KW-0862">Zinc</keyword>
<keyword evidence="2" id="KW-0472">Membrane</keyword>
<keyword evidence="1" id="KW-0479">Metal-binding</keyword>
<dbReference type="InterPro" id="IPR013083">
    <property type="entry name" value="Znf_RING/FYVE/PHD"/>
</dbReference>
<feature type="domain" description="RING-type" evidence="3">
    <location>
        <begin position="88"/>
        <end position="130"/>
    </location>
</feature>
<dbReference type="EnsemblPlants" id="LPERR07G23070.1">
    <property type="protein sequence ID" value="LPERR07G23070.1"/>
    <property type="gene ID" value="LPERR07G23070"/>
</dbReference>
<evidence type="ECO:0000256" key="2">
    <source>
        <dbReference type="SAM" id="Phobius"/>
    </source>
</evidence>
<dbReference type="Proteomes" id="UP000032180">
    <property type="component" value="Chromosome 7"/>
</dbReference>
<dbReference type="PROSITE" id="PS50089">
    <property type="entry name" value="ZF_RING_2"/>
    <property type="match status" value="1"/>
</dbReference>
<accession>A0A0D9X2X0</accession>